<evidence type="ECO:0000256" key="6">
    <source>
        <dbReference type="ARBA" id="ARBA00022888"/>
    </source>
</evidence>
<sequence>MCGIAGMAVRNGLTVTPADRADVDTMIATLTHRGPDGTRAVYDATCAVAFSRLAIVDPPGGQQPFSSADGMITVLVNGEIFNHEQLRAGVRPGYRWQGRSDTEAVLARYESTGISGLKALRGMYAAVVVDRREQAVYLLRDRLGIKPLFYSSRGGRLVFASEIKALLAAPGAGRAPGFDWVTALADPAINGHIAAPAGPPPSYFTDISQLPAAHVLRFDLATGALRLEEYWRLGEAAEDFRERHGTQQWSAREWTAAYRELLQEAVTDSLMSDVEIGCFLSGGVDSTVIAAIAARQDTAIHCFSVCSDSTLANGDAYFAQEAAALLGLPHHQVDFTGPGCEVTAESYLELLKLCETPLLSPEQFFKFQLHRYAKQTRPGLKVMLTGQGSDEFNGGYTTLFGTDWDANLDGLGYLAEGRAALDAGLPVTVWNEHFNRRLLTPAAHPRGAGVWETYVAGKSRDLQTYNCWHEDRTASGNGVENRVPFLDHRLVELCMAVPQPMRAELLWDKRILRQSAREWLPERFADRPKVPFFYGPKRHAAHQAMLDALRADHAALFEHAMSGPGAQEYLDTAAMRRTLADFEADPRLGNFEFFARLVNMALLDKLAGSPDALRLRPGADGAPVALRRAEPVPSPGAGGSPVVESAVYTLAPDVMALTPLHTDDEWYVAVNGTVEYVLPLPDSDDWRRVVMALDGRRTLGEAVRAADVKLVGVEELLVESLEAGIVTRLEGSTG</sequence>
<dbReference type="AlphaFoldDB" id="A0AA90H0L3"/>
<keyword evidence="4" id="KW-0547">Nucleotide-binding</keyword>
<dbReference type="GO" id="GO:0005524">
    <property type="term" value="F:ATP binding"/>
    <property type="evidence" value="ECO:0007669"/>
    <property type="project" value="UniProtKB-KW"/>
</dbReference>
<protein>
    <recommendedName>
        <fullName evidence="3">asparagine synthase (glutamine-hydrolyzing)</fullName>
        <ecNumber evidence="3">6.3.5.4</ecNumber>
    </recommendedName>
</protein>
<dbReference type="Gene3D" id="3.60.20.10">
    <property type="entry name" value="Glutamine Phosphoribosylpyrophosphate, subunit 1, domain 1"/>
    <property type="match status" value="1"/>
</dbReference>
<dbReference type="InterPro" id="IPR001962">
    <property type="entry name" value="Asn_synthase"/>
</dbReference>
<evidence type="ECO:0000313" key="10">
    <source>
        <dbReference type="EMBL" id="MDI5967922.1"/>
    </source>
</evidence>
<dbReference type="EC" id="6.3.5.4" evidence="3"/>
<dbReference type="GO" id="GO:0006529">
    <property type="term" value="P:asparagine biosynthetic process"/>
    <property type="evidence" value="ECO:0007669"/>
    <property type="project" value="UniProtKB-KW"/>
</dbReference>
<dbReference type="InterPro" id="IPR051786">
    <property type="entry name" value="ASN_synthetase/amidase"/>
</dbReference>
<evidence type="ECO:0000256" key="1">
    <source>
        <dbReference type="ARBA" id="ARBA00005187"/>
    </source>
</evidence>
<keyword evidence="6" id="KW-0028">Amino-acid biosynthesis</keyword>
<evidence type="ECO:0000256" key="7">
    <source>
        <dbReference type="ARBA" id="ARBA00022962"/>
    </source>
</evidence>
<dbReference type="InterPro" id="IPR029055">
    <property type="entry name" value="Ntn_hydrolases_N"/>
</dbReference>
<dbReference type="InterPro" id="IPR033738">
    <property type="entry name" value="AsnB_N"/>
</dbReference>
<dbReference type="GO" id="GO:0005829">
    <property type="term" value="C:cytosol"/>
    <property type="evidence" value="ECO:0007669"/>
    <property type="project" value="TreeGrafter"/>
</dbReference>
<keyword evidence="10" id="KW-0436">Ligase</keyword>
<evidence type="ECO:0000256" key="2">
    <source>
        <dbReference type="ARBA" id="ARBA00005752"/>
    </source>
</evidence>
<feature type="domain" description="Glutamine amidotransferase type-2" evidence="9">
    <location>
        <begin position="2"/>
        <end position="221"/>
    </location>
</feature>
<keyword evidence="5" id="KW-0067">ATP-binding</keyword>
<dbReference type="NCBIfam" id="TIGR01536">
    <property type="entry name" value="asn_synth_AEB"/>
    <property type="match status" value="1"/>
</dbReference>
<accession>A0AA90H0L3</accession>
<comment type="catalytic activity">
    <reaction evidence="8">
        <text>L-aspartate + L-glutamine + ATP + H2O = L-asparagine + L-glutamate + AMP + diphosphate + H(+)</text>
        <dbReference type="Rhea" id="RHEA:12228"/>
        <dbReference type="ChEBI" id="CHEBI:15377"/>
        <dbReference type="ChEBI" id="CHEBI:15378"/>
        <dbReference type="ChEBI" id="CHEBI:29985"/>
        <dbReference type="ChEBI" id="CHEBI:29991"/>
        <dbReference type="ChEBI" id="CHEBI:30616"/>
        <dbReference type="ChEBI" id="CHEBI:33019"/>
        <dbReference type="ChEBI" id="CHEBI:58048"/>
        <dbReference type="ChEBI" id="CHEBI:58359"/>
        <dbReference type="ChEBI" id="CHEBI:456215"/>
        <dbReference type="EC" id="6.3.5.4"/>
    </reaction>
</comment>
<comment type="similarity">
    <text evidence="2">Belongs to the asparagine synthetase family.</text>
</comment>
<dbReference type="Pfam" id="PF00733">
    <property type="entry name" value="Asn_synthase"/>
    <property type="match status" value="1"/>
</dbReference>
<dbReference type="Pfam" id="PF13537">
    <property type="entry name" value="GATase_7"/>
    <property type="match status" value="1"/>
</dbReference>
<dbReference type="RefSeq" id="WP_271315906.1">
    <property type="nucleotide sequence ID" value="NZ_JABXJJ020000001.1"/>
</dbReference>
<keyword evidence="7" id="KW-0315">Glutamine amidotransferase</keyword>
<dbReference type="SUPFAM" id="SSF56235">
    <property type="entry name" value="N-terminal nucleophile aminohydrolases (Ntn hydrolases)"/>
    <property type="match status" value="1"/>
</dbReference>
<evidence type="ECO:0000259" key="9">
    <source>
        <dbReference type="PROSITE" id="PS51278"/>
    </source>
</evidence>
<comment type="caution">
    <text evidence="10">The sequence shown here is derived from an EMBL/GenBank/DDBJ whole genome shotgun (WGS) entry which is preliminary data.</text>
</comment>
<gene>
    <name evidence="10" type="primary">asnB</name>
    <name evidence="10" type="ORF">POF50_000890</name>
</gene>
<dbReference type="PANTHER" id="PTHR43284:SF1">
    <property type="entry name" value="ASPARAGINE SYNTHETASE"/>
    <property type="match status" value="1"/>
</dbReference>
<organism evidence="10">
    <name type="scientific">Streptantibioticus silvisoli</name>
    <dbReference type="NCBI Taxonomy" id="2705255"/>
    <lineage>
        <taxon>Bacteria</taxon>
        <taxon>Bacillati</taxon>
        <taxon>Actinomycetota</taxon>
        <taxon>Actinomycetes</taxon>
        <taxon>Kitasatosporales</taxon>
        <taxon>Streptomycetaceae</taxon>
        <taxon>Streptantibioticus</taxon>
    </lineage>
</organism>
<dbReference type="PANTHER" id="PTHR43284">
    <property type="entry name" value="ASPARAGINE SYNTHETASE (GLUTAMINE-HYDROLYZING)"/>
    <property type="match status" value="1"/>
</dbReference>
<evidence type="ECO:0000256" key="8">
    <source>
        <dbReference type="ARBA" id="ARBA00048741"/>
    </source>
</evidence>
<name>A0AA90H0L3_9ACTN</name>
<dbReference type="InterPro" id="IPR006426">
    <property type="entry name" value="Asn_synth_AEB"/>
</dbReference>
<dbReference type="Gene3D" id="3.40.50.620">
    <property type="entry name" value="HUPs"/>
    <property type="match status" value="1"/>
</dbReference>
<dbReference type="PROSITE" id="PS51278">
    <property type="entry name" value="GATASE_TYPE_2"/>
    <property type="match status" value="1"/>
</dbReference>
<dbReference type="CDD" id="cd00712">
    <property type="entry name" value="AsnB"/>
    <property type="match status" value="1"/>
</dbReference>
<evidence type="ECO:0000256" key="3">
    <source>
        <dbReference type="ARBA" id="ARBA00012737"/>
    </source>
</evidence>
<proteinExistence type="inferred from homology"/>
<dbReference type="EMBL" id="JABXJJ020000001">
    <property type="protein sequence ID" value="MDI5967922.1"/>
    <property type="molecule type" value="Genomic_DNA"/>
</dbReference>
<dbReference type="InterPro" id="IPR014729">
    <property type="entry name" value="Rossmann-like_a/b/a_fold"/>
</dbReference>
<dbReference type="GO" id="GO:0004066">
    <property type="term" value="F:asparagine synthase (glutamine-hydrolyzing) activity"/>
    <property type="evidence" value="ECO:0007669"/>
    <property type="project" value="UniProtKB-EC"/>
</dbReference>
<evidence type="ECO:0000256" key="4">
    <source>
        <dbReference type="ARBA" id="ARBA00022741"/>
    </source>
</evidence>
<reference evidence="10" key="1">
    <citation type="submission" date="2023-05" db="EMBL/GenBank/DDBJ databases">
        <title>Streptantibioticus silvisoli sp. nov., acidotolerant actinomycetes 1 from pine litter.</title>
        <authorList>
            <person name="Swiecimska M."/>
            <person name="Golinska P."/>
            <person name="Sangal V."/>
            <person name="Wachnowicz B."/>
            <person name="Goodfellow M."/>
        </authorList>
    </citation>
    <scope>NUCLEOTIDE SEQUENCE</scope>
    <source>
        <strain evidence="10">SL13</strain>
    </source>
</reference>
<dbReference type="CDD" id="cd01991">
    <property type="entry name" value="Asn_synthase_B_C"/>
    <property type="match status" value="1"/>
</dbReference>
<comment type="pathway">
    <text evidence="1">Amino-acid biosynthesis; L-asparagine biosynthesis; L-asparagine from L-aspartate (L-Gln route): step 1/1.</text>
</comment>
<dbReference type="SUPFAM" id="SSF52402">
    <property type="entry name" value="Adenine nucleotide alpha hydrolases-like"/>
    <property type="match status" value="1"/>
</dbReference>
<dbReference type="InterPro" id="IPR017932">
    <property type="entry name" value="GATase_2_dom"/>
</dbReference>
<keyword evidence="6" id="KW-0061">Asparagine biosynthesis</keyword>
<evidence type="ECO:0000256" key="5">
    <source>
        <dbReference type="ARBA" id="ARBA00022840"/>
    </source>
</evidence>